<keyword evidence="6" id="KW-1185">Reference proteome</keyword>
<protein>
    <recommendedName>
        <fullName evidence="2 3">Nuclear transport factor 2</fullName>
        <shortName evidence="3">NTF-2</shortName>
    </recommendedName>
</protein>
<dbReference type="InterPro" id="IPR018222">
    <property type="entry name" value="Nuclear_transport_factor_2_euk"/>
</dbReference>
<evidence type="ECO:0000256" key="3">
    <source>
        <dbReference type="RuleBase" id="RU369002"/>
    </source>
</evidence>
<dbReference type="GO" id="GO:0005635">
    <property type="term" value="C:nuclear envelope"/>
    <property type="evidence" value="ECO:0007669"/>
    <property type="project" value="UniProtKB-ARBA"/>
</dbReference>
<dbReference type="GO" id="GO:0006606">
    <property type="term" value="P:protein import into nucleus"/>
    <property type="evidence" value="ECO:0007669"/>
    <property type="project" value="UniProtKB-ARBA"/>
</dbReference>
<sequence>MSEEMNAIAKQFTDFYYNTFDTDRSGLAALYRDHSMLSWEGTPLLGAPAIMQRLQELPFTAVQHRVLTLDAQPASSTEPAILVLVTGQLLVDDGSNILQYSQMFHLKPENGSYFVQNDVFRLVYG</sequence>
<dbReference type="PROSITE" id="PS50177">
    <property type="entry name" value="NTF2_DOMAIN"/>
    <property type="match status" value="1"/>
</dbReference>
<comment type="caution">
    <text evidence="5">The sequence shown here is derived from an EMBL/GenBank/DDBJ whole genome shotgun (WGS) entry which is preliminary data.</text>
</comment>
<reference evidence="5 6" key="1">
    <citation type="submission" date="2016-06" db="EMBL/GenBank/DDBJ databases">
        <title>Evolution of pathogenesis and genome organization in the Tremellales.</title>
        <authorList>
            <person name="Cuomo C."/>
            <person name="Litvintseva A."/>
            <person name="Heitman J."/>
            <person name="Chen Y."/>
            <person name="Sun S."/>
            <person name="Springer D."/>
            <person name="Dromer F."/>
            <person name="Young S."/>
            <person name="Zeng Q."/>
            <person name="Chapman S."/>
            <person name="Gujja S."/>
            <person name="Saif S."/>
            <person name="Birren B."/>
        </authorList>
    </citation>
    <scope>NUCLEOTIDE SEQUENCE [LARGE SCALE GENOMIC DNA]</scope>
    <source>
        <strain evidence="5 6">ATCC 28783</strain>
    </source>
</reference>
<dbReference type="InterPro" id="IPR002075">
    <property type="entry name" value="NTF2_dom"/>
</dbReference>
<dbReference type="CDD" id="cd00780">
    <property type="entry name" value="NTF2"/>
    <property type="match status" value="1"/>
</dbReference>
<dbReference type="GO" id="GO:0005737">
    <property type="term" value="C:cytoplasm"/>
    <property type="evidence" value="ECO:0007669"/>
    <property type="project" value="UniProtKB-SubCell"/>
</dbReference>
<keyword evidence="3" id="KW-0653">Protein transport</keyword>
<evidence type="ECO:0000313" key="5">
    <source>
        <dbReference type="EMBL" id="RXK41424.1"/>
    </source>
</evidence>
<gene>
    <name evidence="5" type="ORF">M231_01330</name>
</gene>
<keyword evidence="1 3" id="KW-0963">Cytoplasm</keyword>
<organism evidence="5 6">
    <name type="scientific">Tremella mesenterica</name>
    <name type="common">Jelly fungus</name>
    <dbReference type="NCBI Taxonomy" id="5217"/>
    <lineage>
        <taxon>Eukaryota</taxon>
        <taxon>Fungi</taxon>
        <taxon>Dikarya</taxon>
        <taxon>Basidiomycota</taxon>
        <taxon>Agaricomycotina</taxon>
        <taxon>Tremellomycetes</taxon>
        <taxon>Tremellales</taxon>
        <taxon>Tremellaceae</taxon>
        <taxon>Tremella</taxon>
    </lineage>
</organism>
<keyword evidence="3" id="KW-0813">Transport</keyword>
<name>A0A4Q1BTL8_TREME</name>
<evidence type="ECO:0000256" key="2">
    <source>
        <dbReference type="ARBA" id="ARBA00026247"/>
    </source>
</evidence>
<dbReference type="PANTHER" id="PTHR12612">
    <property type="entry name" value="NUCLEAR TRANSPORT FACTOR 2"/>
    <property type="match status" value="1"/>
</dbReference>
<evidence type="ECO:0000259" key="4">
    <source>
        <dbReference type="PROSITE" id="PS50177"/>
    </source>
</evidence>
<dbReference type="Gene3D" id="3.10.450.50">
    <property type="match status" value="1"/>
</dbReference>
<dbReference type="SUPFAM" id="SSF54427">
    <property type="entry name" value="NTF2-like"/>
    <property type="match status" value="1"/>
</dbReference>
<comment type="function">
    <text evidence="3">Has a role in nuclear-cytoplasmic transport of proteins and mRNAs.</text>
</comment>
<dbReference type="InterPro" id="IPR032710">
    <property type="entry name" value="NTF2-like_dom_sf"/>
</dbReference>
<dbReference type="FunCoup" id="A0A4Q1BTL8">
    <property type="interactions" value="648"/>
</dbReference>
<dbReference type="OMA" id="QFVEYYY"/>
<keyword evidence="3" id="KW-0539">Nucleus</keyword>
<comment type="subcellular location">
    <subcellularLocation>
        <location evidence="3">Cytoplasm</location>
    </subcellularLocation>
    <subcellularLocation>
        <location evidence="3">Nucleus</location>
    </subcellularLocation>
</comment>
<dbReference type="Pfam" id="PF02136">
    <property type="entry name" value="NTF2"/>
    <property type="match status" value="1"/>
</dbReference>
<accession>A0A4Q1BTL8</accession>
<dbReference type="InterPro" id="IPR045875">
    <property type="entry name" value="NTF2"/>
</dbReference>
<feature type="domain" description="NTF2" evidence="4">
    <location>
        <begin position="8"/>
        <end position="122"/>
    </location>
</feature>
<dbReference type="GO" id="GO:0051028">
    <property type="term" value="P:mRNA transport"/>
    <property type="evidence" value="ECO:0007669"/>
    <property type="project" value="UniProtKB-UniRule"/>
</dbReference>
<dbReference type="InParanoid" id="A0A4Q1BTL8"/>
<dbReference type="FunFam" id="3.10.450.50:FF:000005">
    <property type="entry name" value="Nuclear transport factor 2"/>
    <property type="match status" value="1"/>
</dbReference>
<dbReference type="AlphaFoldDB" id="A0A4Q1BTL8"/>
<dbReference type="EMBL" id="SDIL01000009">
    <property type="protein sequence ID" value="RXK41424.1"/>
    <property type="molecule type" value="Genomic_DNA"/>
</dbReference>
<dbReference type="Proteomes" id="UP000289152">
    <property type="component" value="Unassembled WGS sequence"/>
</dbReference>
<dbReference type="OrthoDB" id="6507044at2759"/>
<evidence type="ECO:0000313" key="6">
    <source>
        <dbReference type="Proteomes" id="UP000289152"/>
    </source>
</evidence>
<evidence type="ECO:0000256" key="1">
    <source>
        <dbReference type="ARBA" id="ARBA00022490"/>
    </source>
</evidence>
<dbReference type="STRING" id="5217.A0A4Q1BTL8"/>
<proteinExistence type="predicted"/>
<dbReference type="VEuPathDB" id="FungiDB:TREMEDRAFT_39381"/>